<evidence type="ECO:0000256" key="5">
    <source>
        <dbReference type="PROSITE-ProRule" id="PRU00042"/>
    </source>
</evidence>
<proteinExistence type="predicted"/>
<sequence length="257" mass="29466">MDCHRCGDCQAEFSSYEQFLIHKLLGEQYKLVLEQAERIPSLRLPKFIKLPKTKKLEESSNTDNLVIQMVTEKETTESSNLHQEIVEITDSDNVSVSSKTESLRIDEGVSSAKENYSSSVPDGISKSEPQLYCKDCDRYYKNKFILRVHNETVHSSARPYNCPTCRQSFKTKGSLVRHVRTHTGEKPFHCKKCGRAFHESWGLSRHVYLVHNRPRGSLKPSEFQVFITRMSPEVTEESSRSHVSQPFKLKPTLSVSP</sequence>
<dbReference type="InterPro" id="IPR036236">
    <property type="entry name" value="Znf_C2H2_sf"/>
</dbReference>
<dbReference type="AlphaFoldDB" id="A0A1B6EPS3"/>
<evidence type="ECO:0000259" key="7">
    <source>
        <dbReference type="PROSITE" id="PS50157"/>
    </source>
</evidence>
<evidence type="ECO:0000256" key="3">
    <source>
        <dbReference type="ARBA" id="ARBA00022771"/>
    </source>
</evidence>
<dbReference type="EMBL" id="GECZ01029838">
    <property type="protein sequence ID" value="JAS39931.1"/>
    <property type="molecule type" value="Transcribed_RNA"/>
</dbReference>
<reference evidence="8" key="1">
    <citation type="submission" date="2015-11" db="EMBL/GenBank/DDBJ databases">
        <title>De novo transcriptome assembly of four potential Pierce s Disease insect vectors from Arizona vineyards.</title>
        <authorList>
            <person name="Tassone E.E."/>
        </authorList>
    </citation>
    <scope>NUCLEOTIDE SEQUENCE</scope>
</reference>
<dbReference type="PROSITE" id="PS00028">
    <property type="entry name" value="ZINC_FINGER_C2H2_1"/>
    <property type="match status" value="3"/>
</dbReference>
<dbReference type="PANTHER" id="PTHR24379:SF133">
    <property type="entry name" value="ZFP617 PROTEIN-RELATED"/>
    <property type="match status" value="1"/>
</dbReference>
<evidence type="ECO:0000256" key="4">
    <source>
        <dbReference type="ARBA" id="ARBA00022833"/>
    </source>
</evidence>
<gene>
    <name evidence="8" type="ORF">g.6437</name>
</gene>
<dbReference type="GO" id="GO:0000977">
    <property type="term" value="F:RNA polymerase II transcription regulatory region sequence-specific DNA binding"/>
    <property type="evidence" value="ECO:0007669"/>
    <property type="project" value="TreeGrafter"/>
</dbReference>
<keyword evidence="2" id="KW-0677">Repeat</keyword>
<dbReference type="GO" id="GO:0000981">
    <property type="term" value="F:DNA-binding transcription factor activity, RNA polymerase II-specific"/>
    <property type="evidence" value="ECO:0007669"/>
    <property type="project" value="TreeGrafter"/>
</dbReference>
<evidence type="ECO:0000256" key="2">
    <source>
        <dbReference type="ARBA" id="ARBA00022737"/>
    </source>
</evidence>
<dbReference type="InterPro" id="IPR013087">
    <property type="entry name" value="Znf_C2H2_type"/>
</dbReference>
<dbReference type="GO" id="GO:0003682">
    <property type="term" value="F:chromatin binding"/>
    <property type="evidence" value="ECO:0007669"/>
    <property type="project" value="UniProtKB-ARBA"/>
</dbReference>
<dbReference type="PANTHER" id="PTHR24379">
    <property type="entry name" value="KRAB AND ZINC FINGER DOMAIN-CONTAINING"/>
    <property type="match status" value="1"/>
</dbReference>
<keyword evidence="3 5" id="KW-0863">Zinc-finger</keyword>
<evidence type="ECO:0000256" key="6">
    <source>
        <dbReference type="SAM" id="MobiDB-lite"/>
    </source>
</evidence>
<feature type="non-terminal residue" evidence="8">
    <location>
        <position position="257"/>
    </location>
</feature>
<dbReference type="SUPFAM" id="SSF57667">
    <property type="entry name" value="beta-beta-alpha zinc fingers"/>
    <property type="match status" value="1"/>
</dbReference>
<feature type="region of interest" description="Disordered" evidence="6">
    <location>
        <begin position="235"/>
        <end position="257"/>
    </location>
</feature>
<evidence type="ECO:0000313" key="8">
    <source>
        <dbReference type="EMBL" id="JAS39931.1"/>
    </source>
</evidence>
<evidence type="ECO:0000256" key="1">
    <source>
        <dbReference type="ARBA" id="ARBA00022723"/>
    </source>
</evidence>
<dbReference type="GO" id="GO:0040029">
    <property type="term" value="P:epigenetic regulation of gene expression"/>
    <property type="evidence" value="ECO:0007669"/>
    <property type="project" value="UniProtKB-ARBA"/>
</dbReference>
<feature type="domain" description="C2H2-type" evidence="7">
    <location>
        <begin position="160"/>
        <end position="187"/>
    </location>
</feature>
<feature type="domain" description="C2H2-type" evidence="7">
    <location>
        <begin position="188"/>
        <end position="216"/>
    </location>
</feature>
<protein>
    <recommendedName>
        <fullName evidence="7">C2H2-type domain-containing protein</fullName>
    </recommendedName>
</protein>
<feature type="domain" description="C2H2-type" evidence="7">
    <location>
        <begin position="131"/>
        <end position="159"/>
    </location>
</feature>
<dbReference type="PROSITE" id="PS50157">
    <property type="entry name" value="ZINC_FINGER_C2H2_2"/>
    <property type="match status" value="3"/>
</dbReference>
<dbReference type="GO" id="GO:0005634">
    <property type="term" value="C:nucleus"/>
    <property type="evidence" value="ECO:0007669"/>
    <property type="project" value="TreeGrafter"/>
</dbReference>
<dbReference type="GO" id="GO:0000785">
    <property type="term" value="C:chromatin"/>
    <property type="evidence" value="ECO:0007669"/>
    <property type="project" value="UniProtKB-ARBA"/>
</dbReference>
<keyword evidence="1" id="KW-0479">Metal-binding</keyword>
<name>A0A1B6EPS3_9HEMI</name>
<dbReference type="FunFam" id="3.30.160.60:FF:000072">
    <property type="entry name" value="zinc finger protein 143 isoform X1"/>
    <property type="match status" value="1"/>
</dbReference>
<dbReference type="GO" id="GO:0008270">
    <property type="term" value="F:zinc ion binding"/>
    <property type="evidence" value="ECO:0007669"/>
    <property type="project" value="UniProtKB-KW"/>
</dbReference>
<dbReference type="Gene3D" id="3.30.160.60">
    <property type="entry name" value="Classic Zinc Finger"/>
    <property type="match status" value="2"/>
</dbReference>
<keyword evidence="4" id="KW-0862">Zinc</keyword>
<dbReference type="FunFam" id="3.30.160.60:FF:000690">
    <property type="entry name" value="Zinc finger protein 354C"/>
    <property type="match status" value="1"/>
</dbReference>
<dbReference type="Pfam" id="PF00096">
    <property type="entry name" value="zf-C2H2"/>
    <property type="match status" value="1"/>
</dbReference>
<dbReference type="SMART" id="SM00355">
    <property type="entry name" value="ZnF_C2H2"/>
    <property type="match status" value="4"/>
</dbReference>
<accession>A0A1B6EPS3</accession>
<organism evidence="8">
    <name type="scientific">Cuerna arida</name>
    <dbReference type="NCBI Taxonomy" id="1464854"/>
    <lineage>
        <taxon>Eukaryota</taxon>
        <taxon>Metazoa</taxon>
        <taxon>Ecdysozoa</taxon>
        <taxon>Arthropoda</taxon>
        <taxon>Hexapoda</taxon>
        <taxon>Insecta</taxon>
        <taxon>Pterygota</taxon>
        <taxon>Neoptera</taxon>
        <taxon>Paraneoptera</taxon>
        <taxon>Hemiptera</taxon>
        <taxon>Auchenorrhyncha</taxon>
        <taxon>Membracoidea</taxon>
        <taxon>Cicadellidae</taxon>
        <taxon>Cicadellinae</taxon>
        <taxon>Proconiini</taxon>
        <taxon>Cuerna</taxon>
    </lineage>
</organism>